<sequence length="157" mass="16740">MIKKPAPGASRSEREAYVKAWAAITISVFALLLAINGYFGGSNSSRVLGKTIEANNLWAWYQAKNIRSVIYEEAGKADKAAKQKADMEEISEKARKAEAERDAAKARSPWFSYAGMGLQLAIVLSSAAILAVMMPMLLVSVAVGAGGAALLVFAMVI</sequence>
<protein>
    <recommendedName>
        <fullName evidence="4">DUF4337 domain-containing protein</fullName>
    </recommendedName>
</protein>
<evidence type="ECO:0000313" key="3">
    <source>
        <dbReference type="EMBL" id="DAF60649.1"/>
    </source>
</evidence>
<accession>A0A8S5TBJ3</accession>
<evidence type="ECO:0008006" key="4">
    <source>
        <dbReference type="Google" id="ProtNLM"/>
    </source>
</evidence>
<dbReference type="EMBL" id="BK032792">
    <property type="protein sequence ID" value="DAF60649.1"/>
    <property type="molecule type" value="Genomic_DNA"/>
</dbReference>
<name>A0A8S5TBJ3_9CAUD</name>
<keyword evidence="2" id="KW-1133">Transmembrane helix</keyword>
<dbReference type="InterPro" id="IPR025570">
    <property type="entry name" value="DUF4337"/>
</dbReference>
<reference evidence="3" key="1">
    <citation type="journal article" date="2021" name="Proc. Natl. Acad. Sci. U.S.A.">
        <title>A Catalog of Tens of Thousands of Viruses from Human Metagenomes Reveals Hidden Associations with Chronic Diseases.</title>
        <authorList>
            <person name="Tisza M.J."/>
            <person name="Buck C.B."/>
        </authorList>
    </citation>
    <scope>NUCLEOTIDE SEQUENCE</scope>
    <source>
        <strain evidence="3">CtwJH20</strain>
    </source>
</reference>
<feature type="transmembrane region" description="Helical" evidence="2">
    <location>
        <begin position="110"/>
        <end position="131"/>
    </location>
</feature>
<feature type="transmembrane region" description="Helical" evidence="2">
    <location>
        <begin position="20"/>
        <end position="39"/>
    </location>
</feature>
<evidence type="ECO:0000256" key="2">
    <source>
        <dbReference type="SAM" id="Phobius"/>
    </source>
</evidence>
<organism evidence="3">
    <name type="scientific">Podoviridae sp. ctwJH20</name>
    <dbReference type="NCBI Taxonomy" id="2827753"/>
    <lineage>
        <taxon>Viruses</taxon>
        <taxon>Duplodnaviria</taxon>
        <taxon>Heunggongvirae</taxon>
        <taxon>Uroviricota</taxon>
        <taxon>Caudoviricetes</taxon>
    </lineage>
</organism>
<keyword evidence="2" id="KW-0472">Membrane</keyword>
<keyword evidence="2" id="KW-0812">Transmembrane</keyword>
<proteinExistence type="predicted"/>
<evidence type="ECO:0000256" key="1">
    <source>
        <dbReference type="SAM" id="Coils"/>
    </source>
</evidence>
<keyword evidence="1" id="KW-0175">Coiled coil</keyword>
<feature type="transmembrane region" description="Helical" evidence="2">
    <location>
        <begin position="137"/>
        <end position="156"/>
    </location>
</feature>
<dbReference type="Pfam" id="PF14235">
    <property type="entry name" value="DUF4337"/>
    <property type="match status" value="2"/>
</dbReference>
<feature type="coiled-coil region" evidence="1">
    <location>
        <begin position="77"/>
        <end position="107"/>
    </location>
</feature>